<dbReference type="SFLD" id="SFLDF00027">
    <property type="entry name" value="p-type_atpase"/>
    <property type="match status" value="1"/>
</dbReference>
<dbReference type="EMBL" id="BAAAKW010000010">
    <property type="protein sequence ID" value="GAA1208403.1"/>
    <property type="molecule type" value="Genomic_DNA"/>
</dbReference>
<dbReference type="Pfam" id="PF00690">
    <property type="entry name" value="Cation_ATPase_N"/>
    <property type="match status" value="1"/>
</dbReference>
<keyword evidence="2 9" id="KW-0812">Transmembrane</keyword>
<name>A0ABN1VHB4_9MICO</name>
<comment type="catalytic activity">
    <reaction evidence="8">
        <text>ATP + H2O = ADP + phosphate + H(+)</text>
        <dbReference type="Rhea" id="RHEA:13065"/>
        <dbReference type="ChEBI" id="CHEBI:15377"/>
        <dbReference type="ChEBI" id="CHEBI:15378"/>
        <dbReference type="ChEBI" id="CHEBI:30616"/>
        <dbReference type="ChEBI" id="CHEBI:43474"/>
        <dbReference type="ChEBI" id="CHEBI:456216"/>
    </reaction>
</comment>
<feature type="transmembrane region" description="Helical" evidence="9">
    <location>
        <begin position="680"/>
        <end position="701"/>
    </location>
</feature>
<dbReference type="Pfam" id="PF13246">
    <property type="entry name" value="Cation_ATPase"/>
    <property type="match status" value="1"/>
</dbReference>
<feature type="transmembrane region" description="Helical" evidence="9">
    <location>
        <begin position="853"/>
        <end position="872"/>
    </location>
</feature>
<comment type="subcellular location">
    <subcellularLocation>
        <location evidence="1">Cell membrane</location>
        <topology evidence="1">Multi-pass membrane protein</topology>
    </subcellularLocation>
</comment>
<keyword evidence="12" id="KW-1185">Reference proteome</keyword>
<evidence type="ECO:0000256" key="3">
    <source>
        <dbReference type="ARBA" id="ARBA00022741"/>
    </source>
</evidence>
<dbReference type="InterPro" id="IPR036412">
    <property type="entry name" value="HAD-like_sf"/>
</dbReference>
<protein>
    <submittedName>
        <fullName evidence="11">Cation-transporting P-type ATPase</fullName>
    </submittedName>
</protein>
<dbReference type="InterPro" id="IPR018303">
    <property type="entry name" value="ATPase_P-typ_P_site"/>
</dbReference>
<gene>
    <name evidence="11" type="ORF">GCM10009655_04510</name>
</gene>
<keyword evidence="5" id="KW-1278">Translocase</keyword>
<dbReference type="SUPFAM" id="SSF81660">
    <property type="entry name" value="Metal cation-transporting ATPase, ATP-binding domain N"/>
    <property type="match status" value="1"/>
</dbReference>
<dbReference type="SUPFAM" id="SSF56784">
    <property type="entry name" value="HAD-like"/>
    <property type="match status" value="1"/>
</dbReference>
<dbReference type="PRINTS" id="PR00120">
    <property type="entry name" value="HATPASE"/>
</dbReference>
<keyword evidence="4" id="KW-0067">ATP-binding</keyword>
<dbReference type="SFLD" id="SFLDG00002">
    <property type="entry name" value="C1.7:_P-type_atpase_like"/>
    <property type="match status" value="1"/>
</dbReference>
<dbReference type="PRINTS" id="PR00119">
    <property type="entry name" value="CATATPASE"/>
</dbReference>
<dbReference type="PROSITE" id="PS00154">
    <property type="entry name" value="ATPASE_E1_E2"/>
    <property type="match status" value="1"/>
</dbReference>
<dbReference type="SUPFAM" id="SSF81653">
    <property type="entry name" value="Calcium ATPase, transduction domain A"/>
    <property type="match status" value="1"/>
</dbReference>
<proteinExistence type="predicted"/>
<dbReference type="InterPro" id="IPR044492">
    <property type="entry name" value="P_typ_ATPase_HD_dom"/>
</dbReference>
<keyword evidence="7 9" id="KW-0472">Membrane</keyword>
<dbReference type="InterPro" id="IPR023298">
    <property type="entry name" value="ATPase_P-typ_TM_dom_sf"/>
</dbReference>
<reference evidence="11 12" key="1">
    <citation type="journal article" date="2019" name="Int. J. Syst. Evol. Microbiol.">
        <title>The Global Catalogue of Microorganisms (GCM) 10K type strain sequencing project: providing services to taxonomists for standard genome sequencing and annotation.</title>
        <authorList>
            <consortium name="The Broad Institute Genomics Platform"/>
            <consortium name="The Broad Institute Genome Sequencing Center for Infectious Disease"/>
            <person name="Wu L."/>
            <person name="Ma J."/>
        </authorList>
    </citation>
    <scope>NUCLEOTIDE SEQUENCE [LARGE SCALE GENOMIC DNA]</scope>
    <source>
        <strain evidence="11 12">JCM 12762</strain>
    </source>
</reference>
<dbReference type="Gene3D" id="3.40.50.1000">
    <property type="entry name" value="HAD superfamily/HAD-like"/>
    <property type="match status" value="1"/>
</dbReference>
<evidence type="ECO:0000256" key="4">
    <source>
        <dbReference type="ARBA" id="ARBA00022840"/>
    </source>
</evidence>
<dbReference type="InterPro" id="IPR008250">
    <property type="entry name" value="ATPase_P-typ_transduc_dom_A_sf"/>
</dbReference>
<feature type="transmembrane region" description="Helical" evidence="9">
    <location>
        <begin position="62"/>
        <end position="80"/>
    </location>
</feature>
<feature type="transmembrane region" description="Helical" evidence="9">
    <location>
        <begin position="86"/>
        <end position="102"/>
    </location>
</feature>
<comment type="caution">
    <text evidence="11">The sequence shown here is derived from an EMBL/GenBank/DDBJ whole genome shotgun (WGS) entry which is preliminary data.</text>
</comment>
<dbReference type="Gene3D" id="3.40.1110.10">
    <property type="entry name" value="Calcium-transporting ATPase, cytoplasmic domain N"/>
    <property type="match status" value="1"/>
</dbReference>
<sequence>MTTGESATRWYALDLDEVFVRLDASPQGLTTAEADERRTRVGPNRLEVRKPTPAWAVAVRQFRSPLIAILLVAATITLLLQDWVDATAILIVLVLNASIGFWEETHAEREMRALASLTVPAARAVRDGHVIRLPAVDLVPGDVVALESGEQVAADLRIVDAHALQVDESMLTGESEQVHKTPAPVSEHAAMGDRLGMLYSGTFVTSGRGRGVVVATGRDTELGRINELVQTSSKRTPLQQSIRSLERRIGLFVAVVAVAVIITGLLLGEDLETVFLSAIAMAVATIPEALPVVMTVALAIGVRRMAAQGAIVRTLPAAETLGSTTVIASDKTGTLTENRLTVERVWVPGGGVLEVSGLPDRPSGVLRDVLMAGALVNEAHPHSDDERGFIGDAVDVALAVLARSLGVTSDDDDLPDQVARLPYEPQNRYAQSLRRGHHDSDDAALTLYVKGAPELVLSMCSSEAGGTTLDDAARQRVYGAHDQLARDGYRVLAIARRRVADDELSVPELPHPTGLQLLGLVALTDPPRAEALESIALCVGAGIRVIMVTGDHPLTATTIARRLGIADYDNVITGDELGDLDDAALAERVSRAGVVARVSPSDKLRVVLALQANGDTVAVTGDGVNDAPALKAAAIGVAMGKSGTDVAREAADVVLTDDRFATVVEAVRQGRIVFSAIRKATFFLLSTGFGIMLAVAISFFFEQPLLLIPVQVLWINVVTSGLQDVALAFEPAEGDELRRAPRAAQEGILSRALWVRTVISASWMATVLLITFQQALAAGYELEHVRTITMTVFVVMSFFQAGSARTERRSLFTVSPFSNPFLIATAVGSLGLQWIAMTWPVSAGVLGLVPLTLGEWVGCALAASTLLGLIEAEKFVRRMLARRASAV</sequence>
<feature type="transmembrane region" description="Helical" evidence="9">
    <location>
        <begin position="274"/>
        <end position="300"/>
    </location>
</feature>
<dbReference type="InterPro" id="IPR006068">
    <property type="entry name" value="ATPase_P-typ_cation-transptr_C"/>
</dbReference>
<dbReference type="Proteomes" id="UP001500943">
    <property type="component" value="Unassembled WGS sequence"/>
</dbReference>
<evidence type="ECO:0000256" key="9">
    <source>
        <dbReference type="SAM" id="Phobius"/>
    </source>
</evidence>
<organism evidence="11 12">
    <name type="scientific">Rhodoglobus aureus</name>
    <dbReference type="NCBI Taxonomy" id="191497"/>
    <lineage>
        <taxon>Bacteria</taxon>
        <taxon>Bacillati</taxon>
        <taxon>Actinomycetota</taxon>
        <taxon>Actinomycetes</taxon>
        <taxon>Micrococcales</taxon>
        <taxon>Microbacteriaceae</taxon>
        <taxon>Rhodoglobus</taxon>
    </lineage>
</organism>
<evidence type="ECO:0000256" key="2">
    <source>
        <dbReference type="ARBA" id="ARBA00022692"/>
    </source>
</evidence>
<feature type="transmembrane region" description="Helical" evidence="9">
    <location>
        <begin position="713"/>
        <end position="732"/>
    </location>
</feature>
<evidence type="ECO:0000256" key="6">
    <source>
        <dbReference type="ARBA" id="ARBA00022989"/>
    </source>
</evidence>
<feature type="transmembrane region" description="Helical" evidence="9">
    <location>
        <begin position="821"/>
        <end position="841"/>
    </location>
</feature>
<feature type="domain" description="Cation-transporting P-type ATPase N-terminal" evidence="10">
    <location>
        <begin position="9"/>
        <end position="82"/>
    </location>
</feature>
<dbReference type="SFLD" id="SFLDS00003">
    <property type="entry name" value="Haloacid_Dehalogenase"/>
    <property type="match status" value="1"/>
</dbReference>
<dbReference type="Gene3D" id="1.20.1110.10">
    <property type="entry name" value="Calcium-transporting ATPase, transmembrane domain"/>
    <property type="match status" value="1"/>
</dbReference>
<dbReference type="Pfam" id="PF08282">
    <property type="entry name" value="Hydrolase_3"/>
    <property type="match status" value="1"/>
</dbReference>
<dbReference type="Pfam" id="PF00689">
    <property type="entry name" value="Cation_ATPase_C"/>
    <property type="match status" value="1"/>
</dbReference>
<dbReference type="Gene3D" id="2.70.150.10">
    <property type="entry name" value="Calcium-transporting ATPase, cytoplasmic transduction domain A"/>
    <property type="match status" value="1"/>
</dbReference>
<feature type="transmembrane region" description="Helical" evidence="9">
    <location>
        <begin position="753"/>
        <end position="772"/>
    </location>
</feature>
<dbReference type="Pfam" id="PF00122">
    <property type="entry name" value="E1-E2_ATPase"/>
    <property type="match status" value="1"/>
</dbReference>
<accession>A0ABN1VHB4</accession>
<evidence type="ECO:0000256" key="7">
    <source>
        <dbReference type="ARBA" id="ARBA00023136"/>
    </source>
</evidence>
<keyword evidence="3" id="KW-0547">Nucleotide-binding</keyword>
<dbReference type="InterPro" id="IPR023299">
    <property type="entry name" value="ATPase_P-typ_cyto_dom_N"/>
</dbReference>
<evidence type="ECO:0000256" key="1">
    <source>
        <dbReference type="ARBA" id="ARBA00004651"/>
    </source>
</evidence>
<evidence type="ECO:0000313" key="11">
    <source>
        <dbReference type="EMBL" id="GAA1208403.1"/>
    </source>
</evidence>
<feature type="transmembrane region" description="Helical" evidence="9">
    <location>
        <begin position="249"/>
        <end position="268"/>
    </location>
</feature>
<dbReference type="InterPro" id="IPR004014">
    <property type="entry name" value="ATPase_P-typ_cation-transptr_N"/>
</dbReference>
<dbReference type="RefSeq" id="WP_343922803.1">
    <property type="nucleotide sequence ID" value="NZ_BAAAKW010000010.1"/>
</dbReference>
<feature type="transmembrane region" description="Helical" evidence="9">
    <location>
        <begin position="784"/>
        <end position="801"/>
    </location>
</feature>
<dbReference type="InterPro" id="IPR023214">
    <property type="entry name" value="HAD_sf"/>
</dbReference>
<evidence type="ECO:0000313" key="12">
    <source>
        <dbReference type="Proteomes" id="UP001500943"/>
    </source>
</evidence>
<evidence type="ECO:0000256" key="8">
    <source>
        <dbReference type="ARBA" id="ARBA00049360"/>
    </source>
</evidence>
<dbReference type="InterPro" id="IPR059000">
    <property type="entry name" value="ATPase_P-type_domA"/>
</dbReference>
<keyword evidence="6 9" id="KW-1133">Transmembrane helix</keyword>
<dbReference type="PANTHER" id="PTHR42861">
    <property type="entry name" value="CALCIUM-TRANSPORTING ATPASE"/>
    <property type="match status" value="1"/>
</dbReference>
<dbReference type="InterPro" id="IPR001757">
    <property type="entry name" value="P_typ_ATPase"/>
</dbReference>
<evidence type="ECO:0000256" key="5">
    <source>
        <dbReference type="ARBA" id="ARBA00022967"/>
    </source>
</evidence>
<evidence type="ECO:0000259" key="10">
    <source>
        <dbReference type="SMART" id="SM00831"/>
    </source>
</evidence>
<dbReference type="NCBIfam" id="TIGR01494">
    <property type="entry name" value="ATPase_P-type"/>
    <property type="match status" value="2"/>
</dbReference>
<dbReference type="SUPFAM" id="SSF81665">
    <property type="entry name" value="Calcium ATPase, transmembrane domain M"/>
    <property type="match status" value="1"/>
</dbReference>
<dbReference type="SMART" id="SM00831">
    <property type="entry name" value="Cation_ATPase_N"/>
    <property type="match status" value="1"/>
</dbReference>